<dbReference type="Gramene" id="OIT40639">
    <property type="protein sequence ID" value="OIT40639"/>
    <property type="gene ID" value="A4A49_59302"/>
</dbReference>
<dbReference type="STRING" id="49451.A0A314LHZ5"/>
<proteinExistence type="predicted"/>
<accession>A0A314LHZ5</accession>
<gene>
    <name evidence="2" type="ORF">A4A49_59302</name>
</gene>
<evidence type="ECO:0000313" key="3">
    <source>
        <dbReference type="Proteomes" id="UP000187609"/>
    </source>
</evidence>
<comment type="caution">
    <text evidence="2">The sequence shown here is derived from an EMBL/GenBank/DDBJ whole genome shotgun (WGS) entry which is preliminary data.</text>
</comment>
<dbReference type="InterPro" id="IPR026960">
    <property type="entry name" value="RVT-Znf"/>
</dbReference>
<name>A0A314LHZ5_NICAT</name>
<feature type="non-terminal residue" evidence="2">
    <location>
        <position position="1"/>
    </location>
</feature>
<reference evidence="2" key="1">
    <citation type="submission" date="2016-11" db="EMBL/GenBank/DDBJ databases">
        <title>The genome of Nicotiana attenuata.</title>
        <authorList>
            <person name="Xu S."/>
            <person name="Brockmoeller T."/>
            <person name="Gaquerel E."/>
            <person name="Navarro A."/>
            <person name="Kuhl H."/>
            <person name="Gase K."/>
            <person name="Ling Z."/>
            <person name="Zhou W."/>
            <person name="Kreitzer C."/>
            <person name="Stanke M."/>
            <person name="Tang H."/>
            <person name="Lyons E."/>
            <person name="Pandey P."/>
            <person name="Pandey S.P."/>
            <person name="Timmermann B."/>
            <person name="Baldwin I.T."/>
        </authorList>
    </citation>
    <scope>NUCLEOTIDE SEQUENCE [LARGE SCALE GENOMIC DNA]</scope>
    <source>
        <strain evidence="2">UT</strain>
    </source>
</reference>
<dbReference type="EMBL" id="MJEQ01000010">
    <property type="protein sequence ID" value="OIT40639.1"/>
    <property type="molecule type" value="Genomic_DNA"/>
</dbReference>
<sequence>IKFGIQVPQDCVFCARNVEIFDHLFFDCPNTSILWDRILRWLGVTRKIGCWQDEIVRINSIAKRKNCKADITTTAFAMVVYCIWRERNSIRFNKGRYMVDEICKEINIHMNMQG</sequence>
<dbReference type="Pfam" id="PF13966">
    <property type="entry name" value="zf-RVT"/>
    <property type="match status" value="1"/>
</dbReference>
<evidence type="ECO:0000259" key="1">
    <source>
        <dbReference type="Pfam" id="PF13966"/>
    </source>
</evidence>
<organism evidence="2 3">
    <name type="scientific">Nicotiana attenuata</name>
    <name type="common">Coyote tobacco</name>
    <dbReference type="NCBI Taxonomy" id="49451"/>
    <lineage>
        <taxon>Eukaryota</taxon>
        <taxon>Viridiplantae</taxon>
        <taxon>Streptophyta</taxon>
        <taxon>Embryophyta</taxon>
        <taxon>Tracheophyta</taxon>
        <taxon>Spermatophyta</taxon>
        <taxon>Magnoliopsida</taxon>
        <taxon>eudicotyledons</taxon>
        <taxon>Gunneridae</taxon>
        <taxon>Pentapetalae</taxon>
        <taxon>asterids</taxon>
        <taxon>lamiids</taxon>
        <taxon>Solanales</taxon>
        <taxon>Solanaceae</taxon>
        <taxon>Nicotianoideae</taxon>
        <taxon>Nicotianeae</taxon>
        <taxon>Nicotiana</taxon>
    </lineage>
</organism>
<feature type="domain" description="Reverse transcriptase zinc-binding" evidence="1">
    <location>
        <begin position="2"/>
        <end position="35"/>
    </location>
</feature>
<feature type="non-terminal residue" evidence="2">
    <location>
        <position position="114"/>
    </location>
</feature>
<protein>
    <recommendedName>
        <fullName evidence="1">Reverse transcriptase zinc-binding domain-containing protein</fullName>
    </recommendedName>
</protein>
<evidence type="ECO:0000313" key="2">
    <source>
        <dbReference type="EMBL" id="OIT40639.1"/>
    </source>
</evidence>
<dbReference type="Proteomes" id="UP000187609">
    <property type="component" value="Unassembled WGS sequence"/>
</dbReference>
<dbReference type="AlphaFoldDB" id="A0A314LHZ5"/>
<keyword evidence="3" id="KW-1185">Reference proteome</keyword>